<reference evidence="1 2" key="1">
    <citation type="journal article" date="2014" name="Int. J. Syst. Evol. Microbiol.">
        <title>Solimonas terrae sp. nov., isolated from soil.</title>
        <authorList>
            <person name="Kim S.J."/>
            <person name="Moon J.Y."/>
            <person name="Weon H.Y."/>
            <person name="Ahn J.H."/>
            <person name="Chen W.M."/>
            <person name="Kwon S.W."/>
        </authorList>
    </citation>
    <scope>NUCLEOTIDE SEQUENCE [LARGE SCALE GENOMIC DNA]</scope>
    <source>
        <strain evidence="1 2">KIS83-12</strain>
    </source>
</reference>
<accession>A0A6M2BP35</accession>
<proteinExistence type="predicted"/>
<protein>
    <submittedName>
        <fullName evidence="1">Uncharacterized protein</fullName>
    </submittedName>
</protein>
<dbReference type="Proteomes" id="UP000472676">
    <property type="component" value="Unassembled WGS sequence"/>
</dbReference>
<gene>
    <name evidence="1" type="ORF">G7Y85_04830</name>
</gene>
<dbReference type="RefSeq" id="WP_166252632.1">
    <property type="nucleotide sequence ID" value="NZ_JAAMOW010000002.1"/>
</dbReference>
<dbReference type="AlphaFoldDB" id="A0A6M2BP35"/>
<sequence>MIISVVNRARSLHDEDVLRAIRAINRQLHEDFAPYWSLAATLRLEAAIGKTADQRKLPELRGDAVLYLCDGVGARDALAYHCANFRGIPYGFVFTGLCKQLGDSWTAALSHEALELLADARANLLVRGPHPVEPRHQVFHWFELCDPVQTQHYEIDGVEVCNFVLPLYFTPKEEAGGRNDFLGRLSRGKGLKSFGVSPGGYIGFFDPRKQANDTWFAPGDRRAKKRIELKARARVGRGFVRRNSDGVAAREDEHLQVLTAADRPDGHRKVAVTSKKRRA</sequence>
<keyword evidence="2" id="KW-1185">Reference proteome</keyword>
<organism evidence="1 2">
    <name type="scientific">Solimonas terrae</name>
    <dbReference type="NCBI Taxonomy" id="1396819"/>
    <lineage>
        <taxon>Bacteria</taxon>
        <taxon>Pseudomonadati</taxon>
        <taxon>Pseudomonadota</taxon>
        <taxon>Gammaproteobacteria</taxon>
        <taxon>Nevskiales</taxon>
        <taxon>Nevskiaceae</taxon>
        <taxon>Solimonas</taxon>
    </lineage>
</organism>
<name>A0A6M2BP35_9GAMM</name>
<evidence type="ECO:0000313" key="2">
    <source>
        <dbReference type="Proteomes" id="UP000472676"/>
    </source>
</evidence>
<dbReference type="EMBL" id="JAAMOW010000002">
    <property type="protein sequence ID" value="NGY04080.1"/>
    <property type="molecule type" value="Genomic_DNA"/>
</dbReference>
<comment type="caution">
    <text evidence="1">The sequence shown here is derived from an EMBL/GenBank/DDBJ whole genome shotgun (WGS) entry which is preliminary data.</text>
</comment>
<evidence type="ECO:0000313" key="1">
    <source>
        <dbReference type="EMBL" id="NGY04080.1"/>
    </source>
</evidence>